<keyword evidence="2" id="KW-0472">Membrane</keyword>
<evidence type="ECO:0000256" key="2">
    <source>
        <dbReference type="SAM" id="Phobius"/>
    </source>
</evidence>
<dbReference type="AlphaFoldDB" id="A0A941F7P5"/>
<sequence>MSSNQFPLQLFRNIALCFSGGGYRAAGFSLGVLSYLNHVKFNETPLLENVKGLSTVSGGTITGVEFANAIANGVGFNDFFDEMYNFLNDTDLLKEALDKLNKDDVWTNTRKKRTLINAFALSYRSLVKDEKFGSFSTTNHSLEDIAFNATDCSYGLAFRFKNKPLFGNYRLENDDLTYLSKDIKLADIIAASSCFPFGFEPIIMPDDFFDDHQSNHYTALKNNKLFLRGIGLMDGGIVDNQGIGSIRLADKSRAHNDKFDLIMVCDVSSYMMDPWEQSDILLSGTKSKLNLRYYRKIIESKIKSWWWVVVPLCLLSLTVIFSTNNRPLLQVSAGALAIISLISLIIKFSTSFAVSKLYRLWKKLKRSKLIPGPIMNILDEFEMVRLRLLRRMFEERLTSGFKIINEIFLKQIRRLNYNLFYTDESLRHRRSSLMIYELTKEQYEKGESDEKEEETKHEEIPAPGDKIYEIAGVASKFGTTLWFTKEDKQNQMLQKLIACGQFTACYNLLKYCIDLTKDNADIEHSMLKTISDEFMSDWKHFIEEPNWLIDKYRTPQ</sequence>
<proteinExistence type="predicted"/>
<comment type="caution">
    <text evidence="4">The sequence shown here is derived from an EMBL/GenBank/DDBJ whole genome shotgun (WGS) entry which is preliminary data.</text>
</comment>
<dbReference type="InterPro" id="IPR016035">
    <property type="entry name" value="Acyl_Trfase/lysoPLipase"/>
</dbReference>
<feature type="transmembrane region" description="Helical" evidence="2">
    <location>
        <begin position="305"/>
        <end position="323"/>
    </location>
</feature>
<reference evidence="4" key="2">
    <citation type="submission" date="2021-04" db="EMBL/GenBank/DDBJ databases">
        <authorList>
            <person name="Zhang T."/>
            <person name="Zhang Y."/>
            <person name="Lu D."/>
            <person name="Zuo D."/>
            <person name="Du Z."/>
        </authorList>
    </citation>
    <scope>NUCLEOTIDE SEQUENCE</scope>
    <source>
        <strain evidence="4">JR1</strain>
    </source>
</reference>
<accession>A0A941F7P5</accession>
<keyword evidence="1" id="KW-0443">Lipid metabolism</keyword>
<dbReference type="SUPFAM" id="SSF52151">
    <property type="entry name" value="FabD/lysophospholipase-like"/>
    <property type="match status" value="1"/>
</dbReference>
<name>A0A941F7P5_9BACT</name>
<evidence type="ECO:0000256" key="1">
    <source>
        <dbReference type="ARBA" id="ARBA00023098"/>
    </source>
</evidence>
<dbReference type="RefSeq" id="WP_212193379.1">
    <property type="nucleotide sequence ID" value="NZ_JAGTAR010000069.1"/>
</dbReference>
<dbReference type="InterPro" id="IPR002641">
    <property type="entry name" value="PNPLA_dom"/>
</dbReference>
<gene>
    <name evidence="4" type="ORF">KDU71_22485</name>
</gene>
<protein>
    <submittedName>
        <fullName evidence="4">Patatin-like phospholipase family protein</fullName>
    </submittedName>
</protein>
<keyword evidence="2" id="KW-1133">Transmembrane helix</keyword>
<dbReference type="EMBL" id="JAGTAR010000069">
    <property type="protein sequence ID" value="MBR8538356.1"/>
    <property type="molecule type" value="Genomic_DNA"/>
</dbReference>
<reference evidence="4" key="1">
    <citation type="journal article" date="2018" name="Int. J. Syst. Evol. Microbiol.">
        <title>Carboxylicivirga sediminis sp. nov., isolated from coastal sediment.</title>
        <authorList>
            <person name="Wang F.Q."/>
            <person name="Ren L.H."/>
            <person name="Zou R.J."/>
            <person name="Sun Y.Z."/>
            <person name="Liu X.J."/>
            <person name="Jiang F."/>
            <person name="Liu L.J."/>
        </authorList>
    </citation>
    <scope>NUCLEOTIDE SEQUENCE</scope>
    <source>
        <strain evidence="4">JR1</strain>
    </source>
</reference>
<keyword evidence="5" id="KW-1185">Reference proteome</keyword>
<organism evidence="4 5">
    <name type="scientific">Carboxylicivirga sediminis</name>
    <dbReference type="NCBI Taxonomy" id="2006564"/>
    <lineage>
        <taxon>Bacteria</taxon>
        <taxon>Pseudomonadati</taxon>
        <taxon>Bacteroidota</taxon>
        <taxon>Bacteroidia</taxon>
        <taxon>Marinilabiliales</taxon>
        <taxon>Marinilabiliaceae</taxon>
        <taxon>Carboxylicivirga</taxon>
    </lineage>
</organism>
<keyword evidence="2" id="KW-0812">Transmembrane</keyword>
<dbReference type="Pfam" id="PF01734">
    <property type="entry name" value="Patatin"/>
    <property type="match status" value="1"/>
</dbReference>
<dbReference type="GO" id="GO:0006629">
    <property type="term" value="P:lipid metabolic process"/>
    <property type="evidence" value="ECO:0007669"/>
    <property type="project" value="UniProtKB-KW"/>
</dbReference>
<evidence type="ECO:0000259" key="3">
    <source>
        <dbReference type="Pfam" id="PF01734"/>
    </source>
</evidence>
<feature type="domain" description="PNPLA" evidence="3">
    <location>
        <begin position="16"/>
        <end position="240"/>
    </location>
</feature>
<dbReference type="Gene3D" id="3.40.1090.10">
    <property type="entry name" value="Cytosolic phospholipase A2 catalytic domain"/>
    <property type="match status" value="2"/>
</dbReference>
<evidence type="ECO:0000313" key="4">
    <source>
        <dbReference type="EMBL" id="MBR8538356.1"/>
    </source>
</evidence>
<dbReference type="Proteomes" id="UP000679220">
    <property type="component" value="Unassembled WGS sequence"/>
</dbReference>
<evidence type="ECO:0000313" key="5">
    <source>
        <dbReference type="Proteomes" id="UP000679220"/>
    </source>
</evidence>
<feature type="transmembrane region" description="Helical" evidence="2">
    <location>
        <begin position="335"/>
        <end position="358"/>
    </location>
</feature>